<accession>A0A9N8JID5</accession>
<feature type="domain" description="ML-like" evidence="10">
    <location>
        <begin position="47"/>
        <end position="188"/>
    </location>
</feature>
<dbReference type="InterPro" id="IPR032800">
    <property type="entry name" value="TRP_N"/>
</dbReference>
<dbReference type="InterPro" id="IPR010308">
    <property type="entry name" value="TRP_C"/>
</dbReference>
<keyword evidence="4 9" id="KW-0732">Signal</keyword>
<dbReference type="GO" id="GO:0016020">
    <property type="term" value="C:membrane"/>
    <property type="evidence" value="ECO:0007669"/>
    <property type="project" value="UniProtKB-SubCell"/>
</dbReference>
<keyword evidence="6 8" id="KW-0472">Membrane</keyword>
<evidence type="ECO:0000256" key="8">
    <source>
        <dbReference type="SAM" id="Phobius"/>
    </source>
</evidence>
<comment type="similarity">
    <text evidence="2">Belongs to the transient receptor potential (TRP) ion channel family.</text>
</comment>
<sequence>MVASRLLALAITLLAAIQPVVAASDTRYVTTTNSAGQVVYLPDDRRPSLYTGRFGDCKGSSAVNVTRFDAAYYKDNMTVLFHLAGNTAIANESLMMYIGVYAYGEGRFDLTFDPCSANIASLCPLNASIPIEANGIIPVAQSDVAAIPPIALSIPDFEGEAVLRIFANSTQSEIGCYSAVVTNGATFSQPKSVGSVLGIFTLIALLASFATAIYGDSVPVMRKHYAHSLSVLVVFSVFQHVYFTGALSMNWPSVLVAWWSNFAWSGGMIYSSSMQRSIDKLIGNNIGNTSQVGAAGSGTNQDNVGGGFDISSIYRRGLSLRKDVAWNIYQRDHSVKLTRDVVSGTFEDHLFKRDLANKTTGFSWYGQPVQAGLPLPGNYSGFAGTLAQENIRVSNAFMTGFLWLLILLVILVASVITFKWALEAFVAIKLLKNERLTFFRKHWIRYTALAALRTLFIAFFMMMLLTMFQFSYQSSGGVKAVAAIIFILFFVGIPACVIYATFTGLASQGTTRKSERSAEQVEGRQPPKFLAKLGIKGPISMKMPSISLHRPPSHLEENHTSIHDDEEYVKKFGWLSARFRRTRWWFFAVWTIYEFIRACFYAGASGQPMTQVFGLLVIEILFFAFTVWARPFEGQRLNMLVVYLLGFSKVATVALSSAFNVAFNLERITTTVIGIVIIVIQGVLVIVTLIAIAVGTFSSYMSITRNHEDFRPRRMAGVREKYFKHLDRTATDVPRPPKPEPVEVIPEEPKGPYFSVSQVRRVAKIEDEDPDFVAEMAMLHHEEDLGPEPTPNASYSALPMRSQTPGMDGESSQTPIRRGRAVSGVSYRSTSGSYSNLPRGARLHRPSWTSRDFSETRGDRSGTPIDMNRNVPEDDTIMATPTRSGSRTPKRRSVTMPTSLPPMPNVDELQVGGDVSTRDVIADVPTPTVRPRSGTFSGSRSNTPTPGDRNSFHIKSTTLDMPARDSRGPLTPAVERDEESYH</sequence>
<evidence type="ECO:0000256" key="2">
    <source>
        <dbReference type="ARBA" id="ARBA00010642"/>
    </source>
</evidence>
<comment type="subcellular location">
    <subcellularLocation>
        <location evidence="1">Membrane</location>
        <topology evidence="1">Multi-pass membrane protein</topology>
    </subcellularLocation>
</comment>
<keyword evidence="5 8" id="KW-1133">Transmembrane helix</keyword>
<dbReference type="SMART" id="SM01320">
    <property type="entry name" value="TRP_N"/>
    <property type="match status" value="1"/>
</dbReference>
<feature type="transmembrane region" description="Helical" evidence="8">
    <location>
        <begin position="401"/>
        <end position="422"/>
    </location>
</feature>
<protein>
    <recommendedName>
        <fullName evidence="10">ML-like domain-containing protein</fullName>
    </recommendedName>
</protein>
<dbReference type="InterPro" id="IPR040241">
    <property type="entry name" value="TRP_Flc/Pkd2-like"/>
</dbReference>
<evidence type="ECO:0000313" key="12">
    <source>
        <dbReference type="Proteomes" id="UP000716446"/>
    </source>
</evidence>
<evidence type="ECO:0000256" key="6">
    <source>
        <dbReference type="ARBA" id="ARBA00023136"/>
    </source>
</evidence>
<evidence type="ECO:0000256" key="1">
    <source>
        <dbReference type="ARBA" id="ARBA00004141"/>
    </source>
</evidence>
<dbReference type="PANTHER" id="PTHR31145:SF7">
    <property type="entry name" value="TRP-LIKE ION CHANNEL"/>
    <property type="match status" value="1"/>
</dbReference>
<evidence type="ECO:0000256" key="9">
    <source>
        <dbReference type="SAM" id="SignalP"/>
    </source>
</evidence>
<feature type="compositionally biased region" description="Basic and acidic residues" evidence="7">
    <location>
        <begin position="730"/>
        <end position="741"/>
    </location>
</feature>
<dbReference type="Pfam" id="PF14558">
    <property type="entry name" value="TRP_N"/>
    <property type="match status" value="1"/>
</dbReference>
<feature type="transmembrane region" description="Helical" evidence="8">
    <location>
        <begin position="609"/>
        <end position="628"/>
    </location>
</feature>
<feature type="chain" id="PRO_5040356916" description="ML-like domain-containing protein" evidence="9">
    <location>
        <begin position="23"/>
        <end position="982"/>
    </location>
</feature>
<feature type="compositionally biased region" description="Polar residues" evidence="7">
    <location>
        <begin position="800"/>
        <end position="815"/>
    </location>
</feature>
<feature type="compositionally biased region" description="Polar residues" evidence="7">
    <location>
        <begin position="934"/>
        <end position="945"/>
    </location>
</feature>
<dbReference type="AlphaFoldDB" id="A0A9N8JID5"/>
<evidence type="ECO:0000256" key="5">
    <source>
        <dbReference type="ARBA" id="ARBA00022989"/>
    </source>
</evidence>
<name>A0A9N8JID5_9PEZI</name>
<reference evidence="11" key="1">
    <citation type="submission" date="2020-06" db="EMBL/GenBank/DDBJ databases">
        <authorList>
            <person name="Onetto C."/>
        </authorList>
    </citation>
    <scope>NUCLEOTIDE SEQUENCE</scope>
</reference>
<evidence type="ECO:0000256" key="3">
    <source>
        <dbReference type="ARBA" id="ARBA00022692"/>
    </source>
</evidence>
<dbReference type="EMBL" id="CAIJEN010000007">
    <property type="protein sequence ID" value="CAD0088760.1"/>
    <property type="molecule type" value="Genomic_DNA"/>
</dbReference>
<proteinExistence type="inferred from homology"/>
<evidence type="ECO:0000256" key="7">
    <source>
        <dbReference type="SAM" id="MobiDB-lite"/>
    </source>
</evidence>
<dbReference type="GO" id="GO:0055085">
    <property type="term" value="P:transmembrane transport"/>
    <property type="evidence" value="ECO:0007669"/>
    <property type="project" value="TreeGrafter"/>
</dbReference>
<evidence type="ECO:0000313" key="11">
    <source>
        <dbReference type="EMBL" id="CAD0088760.1"/>
    </source>
</evidence>
<feature type="compositionally biased region" description="Polar residues" evidence="7">
    <location>
        <begin position="826"/>
        <end position="836"/>
    </location>
</feature>
<feature type="transmembrane region" description="Helical" evidence="8">
    <location>
        <begin position="640"/>
        <end position="659"/>
    </location>
</feature>
<feature type="transmembrane region" description="Helical" evidence="8">
    <location>
        <begin position="584"/>
        <end position="603"/>
    </location>
</feature>
<feature type="transmembrane region" description="Helical" evidence="8">
    <location>
        <begin position="225"/>
        <end position="243"/>
    </location>
</feature>
<keyword evidence="3 8" id="KW-0812">Transmembrane</keyword>
<feature type="transmembrane region" description="Helical" evidence="8">
    <location>
        <begin position="480"/>
        <end position="506"/>
    </location>
</feature>
<feature type="region of interest" description="Disordered" evidence="7">
    <location>
        <begin position="730"/>
        <end position="749"/>
    </location>
</feature>
<dbReference type="PANTHER" id="PTHR31145">
    <property type="entry name" value="INTEGRAL MEMBRANE PROTEIN (AFU_ORTHOLOGUE AFUA_7G01610)"/>
    <property type="match status" value="1"/>
</dbReference>
<evidence type="ECO:0000259" key="10">
    <source>
        <dbReference type="SMART" id="SM01320"/>
    </source>
</evidence>
<feature type="transmembrane region" description="Helical" evidence="8">
    <location>
        <begin position="671"/>
        <end position="697"/>
    </location>
</feature>
<feature type="region of interest" description="Disordered" evidence="7">
    <location>
        <begin position="800"/>
        <end position="982"/>
    </location>
</feature>
<dbReference type="Proteomes" id="UP000716446">
    <property type="component" value="Unassembled WGS sequence"/>
</dbReference>
<feature type="transmembrane region" description="Helical" evidence="8">
    <location>
        <begin position="443"/>
        <end position="468"/>
    </location>
</feature>
<organism evidence="11 12">
    <name type="scientific">Aureobasidium vineae</name>
    <dbReference type="NCBI Taxonomy" id="2773715"/>
    <lineage>
        <taxon>Eukaryota</taxon>
        <taxon>Fungi</taxon>
        <taxon>Dikarya</taxon>
        <taxon>Ascomycota</taxon>
        <taxon>Pezizomycotina</taxon>
        <taxon>Dothideomycetes</taxon>
        <taxon>Dothideomycetidae</taxon>
        <taxon>Dothideales</taxon>
        <taxon>Saccotheciaceae</taxon>
        <taxon>Aureobasidium</taxon>
    </lineage>
</organism>
<evidence type="ECO:0000256" key="4">
    <source>
        <dbReference type="ARBA" id="ARBA00022729"/>
    </source>
</evidence>
<gene>
    <name evidence="11" type="ORF">AWRI4619_LOCUS5431</name>
</gene>
<keyword evidence="12" id="KW-1185">Reference proteome</keyword>
<feature type="transmembrane region" description="Helical" evidence="8">
    <location>
        <begin position="193"/>
        <end position="213"/>
    </location>
</feature>
<dbReference type="GO" id="GO:0009272">
    <property type="term" value="P:fungal-type cell wall biogenesis"/>
    <property type="evidence" value="ECO:0007669"/>
    <property type="project" value="TreeGrafter"/>
</dbReference>
<comment type="caution">
    <text evidence="11">The sequence shown here is derived from an EMBL/GenBank/DDBJ whole genome shotgun (WGS) entry which is preliminary data.</text>
</comment>
<feature type="signal peptide" evidence="9">
    <location>
        <begin position="1"/>
        <end position="22"/>
    </location>
</feature>
<dbReference type="Pfam" id="PF06011">
    <property type="entry name" value="TRP"/>
    <property type="match status" value="1"/>
</dbReference>